<protein>
    <recommendedName>
        <fullName evidence="2">Lipoprotein</fullName>
    </recommendedName>
</protein>
<name>A0A3B0YDJ0_9ZZZZ</name>
<proteinExistence type="predicted"/>
<gene>
    <name evidence="1" type="ORF">MNBD_GAMMA12-3242</name>
</gene>
<reference evidence="1" key="1">
    <citation type="submission" date="2018-06" db="EMBL/GenBank/DDBJ databases">
        <authorList>
            <person name="Zhirakovskaya E."/>
        </authorList>
    </citation>
    <scope>NUCLEOTIDE SEQUENCE</scope>
</reference>
<organism evidence="1">
    <name type="scientific">hydrothermal vent metagenome</name>
    <dbReference type="NCBI Taxonomy" id="652676"/>
    <lineage>
        <taxon>unclassified sequences</taxon>
        <taxon>metagenomes</taxon>
        <taxon>ecological metagenomes</taxon>
    </lineage>
</organism>
<sequence>MKIILLMVVAMFISSCGIEAVKVYSGPDRPASELATIKAAMTKVGNVINGAPRFLSFTPIDQQKQDTKKNVISSVIVALPGHYRITMLCVVKDALGTAVFDIKVEANIEYNIGCTNKNGVMTGFIDT</sequence>
<evidence type="ECO:0008006" key="2">
    <source>
        <dbReference type="Google" id="ProtNLM"/>
    </source>
</evidence>
<dbReference type="EMBL" id="UOFL01000170">
    <property type="protein sequence ID" value="VAW78958.1"/>
    <property type="molecule type" value="Genomic_DNA"/>
</dbReference>
<dbReference type="PROSITE" id="PS51257">
    <property type="entry name" value="PROKAR_LIPOPROTEIN"/>
    <property type="match status" value="1"/>
</dbReference>
<evidence type="ECO:0000313" key="1">
    <source>
        <dbReference type="EMBL" id="VAW78958.1"/>
    </source>
</evidence>
<accession>A0A3B0YDJ0</accession>
<dbReference type="AlphaFoldDB" id="A0A3B0YDJ0"/>